<name>A0A9P6R3M4_9FUNG</name>
<comment type="caution">
    <text evidence="3">The sequence shown here is derived from an EMBL/GenBank/DDBJ whole genome shotgun (WGS) entry which is preliminary data.</text>
</comment>
<dbReference type="Proteomes" id="UP000823405">
    <property type="component" value="Unassembled WGS sequence"/>
</dbReference>
<feature type="region of interest" description="Disordered" evidence="1">
    <location>
        <begin position="337"/>
        <end position="376"/>
    </location>
</feature>
<feature type="transmembrane region" description="Helical" evidence="2">
    <location>
        <begin position="399"/>
        <end position="417"/>
    </location>
</feature>
<feature type="non-terminal residue" evidence="3">
    <location>
        <position position="682"/>
    </location>
</feature>
<feature type="compositionally biased region" description="Low complexity" evidence="1">
    <location>
        <begin position="339"/>
        <end position="348"/>
    </location>
</feature>
<evidence type="ECO:0000313" key="4">
    <source>
        <dbReference type="Proteomes" id="UP000823405"/>
    </source>
</evidence>
<keyword evidence="2" id="KW-1133">Transmembrane helix</keyword>
<protein>
    <submittedName>
        <fullName evidence="3">Uncharacterized protein</fullName>
    </submittedName>
</protein>
<dbReference type="AlphaFoldDB" id="A0A9P6R3M4"/>
<feature type="compositionally biased region" description="Acidic residues" evidence="1">
    <location>
        <begin position="349"/>
        <end position="358"/>
    </location>
</feature>
<reference evidence="3" key="1">
    <citation type="journal article" date="2020" name="Fungal Divers.">
        <title>Resolving the Mortierellaceae phylogeny through synthesis of multi-gene phylogenetics and phylogenomics.</title>
        <authorList>
            <person name="Vandepol N."/>
            <person name="Liber J."/>
            <person name="Desiro A."/>
            <person name="Na H."/>
            <person name="Kennedy M."/>
            <person name="Barry K."/>
            <person name="Grigoriev I.V."/>
            <person name="Miller A.N."/>
            <person name="O'Donnell K."/>
            <person name="Stajich J.E."/>
            <person name="Bonito G."/>
        </authorList>
    </citation>
    <scope>NUCLEOTIDE SEQUENCE</scope>
    <source>
        <strain evidence="3">NVP60</strain>
    </source>
</reference>
<accession>A0A9P6R3M4</accession>
<dbReference type="OrthoDB" id="3339358at2759"/>
<gene>
    <name evidence="3" type="ORF">BGZ97_013159</name>
</gene>
<feature type="region of interest" description="Disordered" evidence="1">
    <location>
        <begin position="1"/>
        <end position="23"/>
    </location>
</feature>
<evidence type="ECO:0000313" key="3">
    <source>
        <dbReference type="EMBL" id="KAG0309120.1"/>
    </source>
</evidence>
<dbReference type="EMBL" id="JAAAIN010000950">
    <property type="protein sequence ID" value="KAG0309120.1"/>
    <property type="molecule type" value="Genomic_DNA"/>
</dbReference>
<proteinExistence type="predicted"/>
<keyword evidence="2" id="KW-0472">Membrane</keyword>
<organism evidence="3 4">
    <name type="scientific">Linnemannia gamsii</name>
    <dbReference type="NCBI Taxonomy" id="64522"/>
    <lineage>
        <taxon>Eukaryota</taxon>
        <taxon>Fungi</taxon>
        <taxon>Fungi incertae sedis</taxon>
        <taxon>Mucoromycota</taxon>
        <taxon>Mortierellomycotina</taxon>
        <taxon>Mortierellomycetes</taxon>
        <taxon>Mortierellales</taxon>
        <taxon>Mortierellaceae</taxon>
        <taxon>Linnemannia</taxon>
    </lineage>
</organism>
<keyword evidence="4" id="KW-1185">Reference proteome</keyword>
<feature type="transmembrane region" description="Helical" evidence="2">
    <location>
        <begin position="280"/>
        <end position="298"/>
    </location>
</feature>
<feature type="transmembrane region" description="Helical" evidence="2">
    <location>
        <begin position="133"/>
        <end position="150"/>
    </location>
</feature>
<evidence type="ECO:0000256" key="2">
    <source>
        <dbReference type="SAM" id="Phobius"/>
    </source>
</evidence>
<evidence type="ECO:0000256" key="1">
    <source>
        <dbReference type="SAM" id="MobiDB-lite"/>
    </source>
</evidence>
<feature type="transmembrane region" description="Helical" evidence="2">
    <location>
        <begin position="181"/>
        <end position="201"/>
    </location>
</feature>
<keyword evidence="2" id="KW-0812">Transmembrane</keyword>
<sequence length="682" mass="75051">MNLGSSPSNCSPPLSSGTSSSNKSSSIVSIGTQFQQQQYANSTSALPASDFSTTSATLFSFETITSLLFHQPITRIVVVLTVLHSLLGLGGKFPEHCSAPSYTLYGGESLGLLISPFVVPLTPTLLKSAHQTLGIAVMLAISNLISFGLFEERLTTLFRGNRSRRSNTSINRNSTRIFRNLVLVIVVLVMGLRQLFGFLFNRALGWAYPALFFSDSVNECNLGLAPFLFALLVIQAFLPDDPHPRTPSTSSTSTSVFVFRRIYVQIILCLFNVIPKAIVWWAGSGLIVGFVVSLGVAYQRRMGRWGGKVRITLYEKQERRWQDQNVVVGLGITDGQDISMTNNSNSMETSEDSDSESDSDSRHSLESTVAPAPALPSTDYSAMPGYVKERTTSYIARRLGGYVLPMILVLLFILVATSELHNYKPDVSNDALNNSIEPTTPFLLTLVIMTAPRRDGVGFIKQTLSSYLDAFPDVDGPTHPLYSRIQVIVYTHVTDHPRFDEARTFFETNPKAQKHVKWIREDGAEKSQRKHLISAIRKIGTSEDSVYMGIMEDDFPFCEGGFQTMLNTIYRADQQVKEHCGVFITTGGSGLIFKRSVALTASFVLEQDELAKQRGMAVPAPDQALQNCMLGNHDYCSSCAGTMVISKTLLQGHLGHDASTSGGHYSPKDFQCGWRHPFHGSP</sequence>